<dbReference type="EMBL" id="GBXM01006946">
    <property type="protein sequence ID" value="JAI01632.1"/>
    <property type="molecule type" value="Transcribed_RNA"/>
</dbReference>
<keyword evidence="1" id="KW-1133">Transmembrane helix</keyword>
<evidence type="ECO:0000313" key="2">
    <source>
        <dbReference type="EMBL" id="JAI01632.1"/>
    </source>
</evidence>
<name>A0A0E9XGQ1_ANGAN</name>
<accession>A0A0E9XGQ1</accession>
<dbReference type="AlphaFoldDB" id="A0A0E9XGQ1"/>
<keyword evidence="1" id="KW-0812">Transmembrane</keyword>
<sequence>MWIGIRVPQSLTTVISSSGLASWFHFTFFTGLVCTKMDKHLKAETNQACYGGHFT</sequence>
<reference evidence="2" key="1">
    <citation type="submission" date="2014-11" db="EMBL/GenBank/DDBJ databases">
        <authorList>
            <person name="Amaro Gonzalez C."/>
        </authorList>
    </citation>
    <scope>NUCLEOTIDE SEQUENCE</scope>
</reference>
<keyword evidence="1" id="KW-0472">Membrane</keyword>
<proteinExistence type="predicted"/>
<organism evidence="2">
    <name type="scientific">Anguilla anguilla</name>
    <name type="common">European freshwater eel</name>
    <name type="synonym">Muraena anguilla</name>
    <dbReference type="NCBI Taxonomy" id="7936"/>
    <lineage>
        <taxon>Eukaryota</taxon>
        <taxon>Metazoa</taxon>
        <taxon>Chordata</taxon>
        <taxon>Craniata</taxon>
        <taxon>Vertebrata</taxon>
        <taxon>Euteleostomi</taxon>
        <taxon>Actinopterygii</taxon>
        <taxon>Neopterygii</taxon>
        <taxon>Teleostei</taxon>
        <taxon>Anguilliformes</taxon>
        <taxon>Anguillidae</taxon>
        <taxon>Anguilla</taxon>
    </lineage>
</organism>
<reference evidence="2" key="2">
    <citation type="journal article" date="2015" name="Fish Shellfish Immunol.">
        <title>Early steps in the European eel (Anguilla anguilla)-Vibrio vulnificus interaction in the gills: Role of the RtxA13 toxin.</title>
        <authorList>
            <person name="Callol A."/>
            <person name="Pajuelo D."/>
            <person name="Ebbesson L."/>
            <person name="Teles M."/>
            <person name="MacKenzie S."/>
            <person name="Amaro C."/>
        </authorList>
    </citation>
    <scope>NUCLEOTIDE SEQUENCE</scope>
</reference>
<evidence type="ECO:0000256" key="1">
    <source>
        <dbReference type="SAM" id="Phobius"/>
    </source>
</evidence>
<feature type="transmembrane region" description="Helical" evidence="1">
    <location>
        <begin position="12"/>
        <end position="34"/>
    </location>
</feature>
<protein>
    <submittedName>
        <fullName evidence="2">Uncharacterized protein</fullName>
    </submittedName>
</protein>